<dbReference type="EMBL" id="CAAALY010261976">
    <property type="protein sequence ID" value="VEL39625.1"/>
    <property type="molecule type" value="Genomic_DNA"/>
</dbReference>
<organism evidence="1 2">
    <name type="scientific">Protopolystoma xenopodis</name>
    <dbReference type="NCBI Taxonomy" id="117903"/>
    <lineage>
        <taxon>Eukaryota</taxon>
        <taxon>Metazoa</taxon>
        <taxon>Spiralia</taxon>
        <taxon>Lophotrochozoa</taxon>
        <taxon>Platyhelminthes</taxon>
        <taxon>Monogenea</taxon>
        <taxon>Polyopisthocotylea</taxon>
        <taxon>Polystomatidea</taxon>
        <taxon>Polystomatidae</taxon>
        <taxon>Protopolystoma</taxon>
    </lineage>
</organism>
<comment type="caution">
    <text evidence="1">The sequence shown here is derived from an EMBL/GenBank/DDBJ whole genome shotgun (WGS) entry which is preliminary data.</text>
</comment>
<evidence type="ECO:0000313" key="1">
    <source>
        <dbReference type="EMBL" id="VEL39625.1"/>
    </source>
</evidence>
<protein>
    <submittedName>
        <fullName evidence="1">Uncharacterized protein</fullName>
    </submittedName>
</protein>
<proteinExistence type="predicted"/>
<gene>
    <name evidence="1" type="ORF">PXEA_LOCUS33065</name>
</gene>
<accession>A0A3S5BTU9</accession>
<reference evidence="1" key="1">
    <citation type="submission" date="2018-11" db="EMBL/GenBank/DDBJ databases">
        <authorList>
            <consortium name="Pathogen Informatics"/>
        </authorList>
    </citation>
    <scope>NUCLEOTIDE SEQUENCE</scope>
</reference>
<dbReference type="Proteomes" id="UP000784294">
    <property type="component" value="Unassembled WGS sequence"/>
</dbReference>
<keyword evidence="2" id="KW-1185">Reference proteome</keyword>
<evidence type="ECO:0000313" key="2">
    <source>
        <dbReference type="Proteomes" id="UP000784294"/>
    </source>
</evidence>
<sequence>MAASKTFRSNFISTELWCVSWRALAHGPLCIDGRPFPSILVNPVDPSNLKNGSSSAVFKCLASSCHTSSTASPTNMTSFKKIHSTPGLSGSSGTCILACSANKSGLGSCNATIVSEFQSGQHSTTSIIIAGNNSGGSGNSSSASASPICPVPTRSSRYSTSMSAPTSFHIVFAFQPDQLPIPFIDSSSAPRNHALLISQSWRLIFTLAKLSTSRLSAPGVAPTASKCLPNLASMGEPVMKDTCYQIIDVKLSGSVSFRIIACAFT</sequence>
<dbReference type="AlphaFoldDB" id="A0A3S5BTU9"/>
<name>A0A3S5BTU9_9PLAT</name>